<gene>
    <name evidence="1" type="ordered locus">SE_0246</name>
</gene>
<dbReference type="OrthoDB" id="9553864at2"/>
<organism evidence="1 2">
    <name type="scientific">Staphylococcus epidermidis (strain ATCC 12228 / FDA PCI 1200)</name>
    <dbReference type="NCBI Taxonomy" id="176280"/>
    <lineage>
        <taxon>Bacteria</taxon>
        <taxon>Bacillati</taxon>
        <taxon>Bacillota</taxon>
        <taxon>Bacilli</taxon>
        <taxon>Bacillales</taxon>
        <taxon>Staphylococcaceae</taxon>
        <taxon>Staphylococcus</taxon>
    </lineage>
</organism>
<accession>A0A0H2VEL3</accession>
<name>A0A0H2VEL3_STAES</name>
<reference evidence="1 2" key="1">
    <citation type="journal article" date="2003" name="Mol. Microbiol.">
        <title>Genome-based analysis of virulence genes in a non-biofilm-forming Staphylococcus epidermidis strain (ATCC 12228).</title>
        <authorList>
            <person name="Zhang Y.Q."/>
            <person name="Ren S.X."/>
            <person name="Li H.L."/>
            <person name="Wang Y.X."/>
            <person name="Fu G."/>
            <person name="Yang J."/>
            <person name="Qin Z.Q."/>
            <person name="Miao Y.G."/>
            <person name="Wang W.Y."/>
            <person name="Chen R.S."/>
            <person name="Shen Y."/>
            <person name="Chen Z."/>
            <person name="Yuan Z.H."/>
            <person name="Zhao G.P."/>
            <person name="Qu D."/>
            <person name="Danchin A."/>
            <person name="Wen Y.M."/>
        </authorList>
    </citation>
    <scope>NUCLEOTIDE SEQUENCE [LARGE SCALE GENOMIC DNA]</scope>
    <source>
        <strain evidence="2">ATCC 12228 / FDA PCI 1200</strain>
    </source>
</reference>
<sequence>MKAFQHNFINIYLLILDLIFKSSINKYHHIA</sequence>
<dbReference type="Proteomes" id="UP000001411">
    <property type="component" value="Chromosome"/>
</dbReference>
<proteinExistence type="predicted"/>
<evidence type="ECO:0000313" key="2">
    <source>
        <dbReference type="Proteomes" id="UP000001411"/>
    </source>
</evidence>
<dbReference type="AlphaFoldDB" id="A0A0H2VEL3"/>
<evidence type="ECO:0000313" key="1">
    <source>
        <dbReference type="EMBL" id="AAO03843.1"/>
    </source>
</evidence>
<dbReference type="HOGENOM" id="CLU_3398627_0_0_9"/>
<dbReference type="KEGG" id="sep:SE_0246"/>
<protein>
    <submittedName>
        <fullName evidence="1">Uncharacterized protein</fullName>
    </submittedName>
</protein>
<dbReference type="EMBL" id="AE015929">
    <property type="protein sequence ID" value="AAO03843.1"/>
    <property type="molecule type" value="Genomic_DNA"/>
</dbReference>